<dbReference type="InterPro" id="IPR047910">
    <property type="entry name" value="SCO0930-like"/>
</dbReference>
<dbReference type="Pfam" id="PF03640">
    <property type="entry name" value="Lipoprotein_15"/>
    <property type="match status" value="4"/>
</dbReference>
<dbReference type="InterPro" id="IPR005297">
    <property type="entry name" value="Lipoprotein_repeat"/>
</dbReference>
<name>A0ABQ3ETY9_9ACTN</name>
<dbReference type="EMBL" id="BMVP01000005">
    <property type="protein sequence ID" value="GHB60281.1"/>
    <property type="molecule type" value="Genomic_DNA"/>
</dbReference>
<proteinExistence type="predicted"/>
<keyword evidence="2" id="KW-0732">Signal</keyword>
<keyword evidence="3" id="KW-0449">Lipoprotein</keyword>
<sequence length="362" mass="36046">MNNKRRGAAAAGSVMAVLVLAAGCGSGGTNAGRSGNSVQPVGDSKAIGNGYGSGYGSGGSGADPAAGAAQAAGSGYGGVEPATSVRAGQLAVRDIANVGSVVTDSAGLTLYRFDKDTAKPPTSNCSGDCATAWPPVPAADASAAQGIDASQLGEVTRADGSKQLTLGGWPVYRYAKDTQAGEAKGEGVGGTWHALAADGKKAVDQKGGQKPGTPATGAMGAGMGSGMGSGTGSGMGDMNARAGTELSVATDAKLGKILVDGQGRTLYRFNKDSAWPMKFGCLDACLDTWKPAAPVDKTKVSGIAAGLVGSVKRPDGTQQLTIDCWPVYLFTGDTQPGQTNGHNKQGLWFAVDDAGKKVPAER</sequence>
<comment type="caution">
    <text evidence="3">The sequence shown here is derived from an EMBL/GenBank/DDBJ whole genome shotgun (WGS) entry which is preliminary data.</text>
</comment>
<feature type="chain" id="PRO_5047126179" evidence="2">
    <location>
        <begin position="32"/>
        <end position="362"/>
    </location>
</feature>
<dbReference type="RefSeq" id="WP_229873767.1">
    <property type="nucleotide sequence ID" value="NZ_BMVP01000005.1"/>
</dbReference>
<evidence type="ECO:0000256" key="1">
    <source>
        <dbReference type="SAM" id="MobiDB-lite"/>
    </source>
</evidence>
<dbReference type="NCBIfam" id="NF040526">
    <property type="entry name" value="SCO0930_lipo"/>
    <property type="match status" value="1"/>
</dbReference>
<protein>
    <submittedName>
        <fullName evidence="3">Lipoprotein</fullName>
    </submittedName>
</protein>
<dbReference type="Proteomes" id="UP000642673">
    <property type="component" value="Unassembled WGS sequence"/>
</dbReference>
<evidence type="ECO:0000313" key="3">
    <source>
        <dbReference type="EMBL" id="GHB60281.1"/>
    </source>
</evidence>
<gene>
    <name evidence="3" type="ORF">GCM10010347_32900</name>
</gene>
<evidence type="ECO:0000256" key="2">
    <source>
        <dbReference type="SAM" id="SignalP"/>
    </source>
</evidence>
<dbReference type="PANTHER" id="PTHR39335">
    <property type="entry name" value="BLL4220 PROTEIN"/>
    <property type="match status" value="1"/>
</dbReference>
<feature type="compositionally biased region" description="Gly residues" evidence="1">
    <location>
        <begin position="219"/>
        <end position="235"/>
    </location>
</feature>
<dbReference type="PANTHER" id="PTHR39335:SF1">
    <property type="entry name" value="BLL4220 PROTEIN"/>
    <property type="match status" value="1"/>
</dbReference>
<reference evidence="4" key="1">
    <citation type="journal article" date="2019" name="Int. J. Syst. Evol. Microbiol.">
        <title>The Global Catalogue of Microorganisms (GCM) 10K type strain sequencing project: providing services to taxonomists for standard genome sequencing and annotation.</title>
        <authorList>
            <consortium name="The Broad Institute Genomics Platform"/>
            <consortium name="The Broad Institute Genome Sequencing Center for Infectious Disease"/>
            <person name="Wu L."/>
            <person name="Ma J."/>
        </authorList>
    </citation>
    <scope>NUCLEOTIDE SEQUENCE [LARGE SCALE GENOMIC DNA]</scope>
    <source>
        <strain evidence="4">JCM 4738</strain>
    </source>
</reference>
<accession>A0ABQ3ETY9</accession>
<feature type="region of interest" description="Disordered" evidence="1">
    <location>
        <begin position="200"/>
        <end position="238"/>
    </location>
</feature>
<evidence type="ECO:0000313" key="4">
    <source>
        <dbReference type="Proteomes" id="UP000642673"/>
    </source>
</evidence>
<feature type="signal peptide" evidence="2">
    <location>
        <begin position="1"/>
        <end position="31"/>
    </location>
</feature>
<organism evidence="3 4">
    <name type="scientific">Streptomyces cirratus</name>
    <dbReference type="NCBI Taxonomy" id="68187"/>
    <lineage>
        <taxon>Bacteria</taxon>
        <taxon>Bacillati</taxon>
        <taxon>Actinomycetota</taxon>
        <taxon>Actinomycetes</taxon>
        <taxon>Kitasatosporales</taxon>
        <taxon>Streptomycetaceae</taxon>
        <taxon>Streptomyces</taxon>
    </lineage>
</organism>
<dbReference type="PROSITE" id="PS51257">
    <property type="entry name" value="PROKAR_LIPOPROTEIN"/>
    <property type="match status" value="1"/>
</dbReference>
<keyword evidence="4" id="KW-1185">Reference proteome</keyword>